<dbReference type="EMBL" id="CAICTM010001387">
    <property type="protein sequence ID" value="CAB9523210.1"/>
    <property type="molecule type" value="Genomic_DNA"/>
</dbReference>
<dbReference type="AlphaFoldDB" id="A0A9N8HSI5"/>
<feature type="transmembrane region" description="Helical" evidence="1">
    <location>
        <begin position="213"/>
        <end position="232"/>
    </location>
</feature>
<accession>A0A9N8HSI5</accession>
<organism evidence="2 3">
    <name type="scientific">Seminavis robusta</name>
    <dbReference type="NCBI Taxonomy" id="568900"/>
    <lineage>
        <taxon>Eukaryota</taxon>
        <taxon>Sar</taxon>
        <taxon>Stramenopiles</taxon>
        <taxon>Ochrophyta</taxon>
        <taxon>Bacillariophyta</taxon>
        <taxon>Bacillariophyceae</taxon>
        <taxon>Bacillariophycidae</taxon>
        <taxon>Naviculales</taxon>
        <taxon>Naviculaceae</taxon>
        <taxon>Seminavis</taxon>
    </lineage>
</organism>
<feature type="transmembrane region" description="Helical" evidence="1">
    <location>
        <begin position="126"/>
        <end position="152"/>
    </location>
</feature>
<dbReference type="OrthoDB" id="42925at2759"/>
<evidence type="ECO:0000313" key="2">
    <source>
        <dbReference type="EMBL" id="CAB9523210.1"/>
    </source>
</evidence>
<keyword evidence="1" id="KW-0472">Membrane</keyword>
<protein>
    <submittedName>
        <fullName evidence="2">Uncharacterized protein</fullName>
    </submittedName>
</protein>
<evidence type="ECO:0000256" key="1">
    <source>
        <dbReference type="SAM" id="Phobius"/>
    </source>
</evidence>
<gene>
    <name evidence="2" type="ORF">SEMRO_1389_G268600.1</name>
</gene>
<keyword evidence="1" id="KW-1133">Transmembrane helix</keyword>
<evidence type="ECO:0000313" key="3">
    <source>
        <dbReference type="Proteomes" id="UP001153069"/>
    </source>
</evidence>
<name>A0A9N8HSI5_9STRA</name>
<keyword evidence="3" id="KW-1185">Reference proteome</keyword>
<keyword evidence="1" id="KW-0812">Transmembrane</keyword>
<feature type="transmembrane region" description="Helical" evidence="1">
    <location>
        <begin position="21"/>
        <end position="41"/>
    </location>
</feature>
<reference evidence="2" key="1">
    <citation type="submission" date="2020-06" db="EMBL/GenBank/DDBJ databases">
        <authorList>
            <consortium name="Plant Systems Biology data submission"/>
        </authorList>
    </citation>
    <scope>NUCLEOTIDE SEQUENCE</scope>
    <source>
        <strain evidence="2">D6</strain>
    </source>
</reference>
<feature type="transmembrane region" description="Helical" evidence="1">
    <location>
        <begin position="159"/>
        <end position="177"/>
    </location>
</feature>
<proteinExistence type="predicted"/>
<comment type="caution">
    <text evidence="2">The sequence shown here is derived from an EMBL/GenBank/DDBJ whole genome shotgun (WGS) entry which is preliminary data.</text>
</comment>
<sequence length="280" mass="30724">MPESVSSSNDAPSSSTRHGQWIFTAIMLLSFAAFLLSLSAAGRCNFANRWLQFRDSYTVEDLCTSGSFVSQFEIETCFTIFRGHSVGFDHWSVTTDNGQVCLAYVLQVPLQGWVAPEFDNLFKSAYGFAILACVFGAFGLFTILCATCCPLAEERVRGMAGYFFLATICQGLAFLIFPSNVCQTQFFEQYYPSIDVDPFVRGVKCDLGHGAKMAITAAVLYFVCMLLCPLASPIMPFGYKRLPCQDNAGPMHVEELTEKAIGDAPKRAQEEAEAAADEPA</sequence>
<dbReference type="Proteomes" id="UP001153069">
    <property type="component" value="Unassembled WGS sequence"/>
</dbReference>